<reference evidence="1 2" key="1">
    <citation type="journal article" date="2019" name="Nat. Ecol. Evol.">
        <title>Megaphylogeny resolves global patterns of mushroom evolution.</title>
        <authorList>
            <person name="Varga T."/>
            <person name="Krizsan K."/>
            <person name="Foldi C."/>
            <person name="Dima B."/>
            <person name="Sanchez-Garcia M."/>
            <person name="Sanchez-Ramirez S."/>
            <person name="Szollosi G.J."/>
            <person name="Szarkandi J.G."/>
            <person name="Papp V."/>
            <person name="Albert L."/>
            <person name="Andreopoulos W."/>
            <person name="Angelini C."/>
            <person name="Antonin V."/>
            <person name="Barry K.W."/>
            <person name="Bougher N.L."/>
            <person name="Buchanan P."/>
            <person name="Buyck B."/>
            <person name="Bense V."/>
            <person name="Catcheside P."/>
            <person name="Chovatia M."/>
            <person name="Cooper J."/>
            <person name="Damon W."/>
            <person name="Desjardin D."/>
            <person name="Finy P."/>
            <person name="Geml J."/>
            <person name="Haridas S."/>
            <person name="Hughes K."/>
            <person name="Justo A."/>
            <person name="Karasinski D."/>
            <person name="Kautmanova I."/>
            <person name="Kiss B."/>
            <person name="Kocsube S."/>
            <person name="Kotiranta H."/>
            <person name="LaButti K.M."/>
            <person name="Lechner B.E."/>
            <person name="Liimatainen K."/>
            <person name="Lipzen A."/>
            <person name="Lukacs Z."/>
            <person name="Mihaltcheva S."/>
            <person name="Morgado L.N."/>
            <person name="Niskanen T."/>
            <person name="Noordeloos M.E."/>
            <person name="Ohm R.A."/>
            <person name="Ortiz-Santana B."/>
            <person name="Ovrebo C."/>
            <person name="Racz N."/>
            <person name="Riley R."/>
            <person name="Savchenko A."/>
            <person name="Shiryaev A."/>
            <person name="Soop K."/>
            <person name="Spirin V."/>
            <person name="Szebenyi C."/>
            <person name="Tomsovsky M."/>
            <person name="Tulloss R.E."/>
            <person name="Uehling J."/>
            <person name="Grigoriev I.V."/>
            <person name="Vagvolgyi C."/>
            <person name="Papp T."/>
            <person name="Martin F.M."/>
            <person name="Miettinen O."/>
            <person name="Hibbett D.S."/>
            <person name="Nagy L.G."/>
        </authorList>
    </citation>
    <scope>NUCLEOTIDE SEQUENCE [LARGE SCALE GENOMIC DNA]</scope>
    <source>
        <strain evidence="1 2">NL-1719</strain>
    </source>
</reference>
<accession>A0ACD3A645</accession>
<sequence>MDTAVRSHDKGLPLLFPCVPSFAVPLVDDLVCEMNCLSTSPSALFHYFDVAELMRLSRISKTVYDRVASYLEEQFSLTDLLRPYFTPPQIVKFRELQINTGVVITGTTAYHFLNRSLSHSVRLDLLVDDDGAGWLLMWFDLIGYHAVRPDSFYGRLEEYEDDDDVDASDDDDVPGATTLVQEVMNFVNDDLRQIRLVVSRSDLIDVILAYPITSAMNLISSTGVYSLYPYSTFARFEAVRLHNVGGDVDGFPIECFEAQGGTVVDDLSVTERSNPVSDFFTGNGTSGGRFVGDNKTWMSFLLVAGPLLDAPAWRLFYRDGKAYTLLVEPVSTPGCYVPLLVF</sequence>
<dbReference type="Proteomes" id="UP000308600">
    <property type="component" value="Unassembled WGS sequence"/>
</dbReference>
<evidence type="ECO:0000313" key="2">
    <source>
        <dbReference type="Proteomes" id="UP000308600"/>
    </source>
</evidence>
<organism evidence="1 2">
    <name type="scientific">Pluteus cervinus</name>
    <dbReference type="NCBI Taxonomy" id="181527"/>
    <lineage>
        <taxon>Eukaryota</taxon>
        <taxon>Fungi</taxon>
        <taxon>Dikarya</taxon>
        <taxon>Basidiomycota</taxon>
        <taxon>Agaricomycotina</taxon>
        <taxon>Agaricomycetes</taxon>
        <taxon>Agaricomycetidae</taxon>
        <taxon>Agaricales</taxon>
        <taxon>Pluteineae</taxon>
        <taxon>Pluteaceae</taxon>
        <taxon>Pluteus</taxon>
    </lineage>
</organism>
<dbReference type="EMBL" id="ML208685">
    <property type="protein sequence ID" value="TFK61195.1"/>
    <property type="molecule type" value="Genomic_DNA"/>
</dbReference>
<protein>
    <submittedName>
        <fullName evidence="1">Uncharacterized protein</fullName>
    </submittedName>
</protein>
<proteinExistence type="predicted"/>
<evidence type="ECO:0000313" key="1">
    <source>
        <dbReference type="EMBL" id="TFK61195.1"/>
    </source>
</evidence>
<keyword evidence="2" id="KW-1185">Reference proteome</keyword>
<gene>
    <name evidence="1" type="ORF">BDN72DRAFT_863792</name>
</gene>
<name>A0ACD3A645_9AGAR</name>